<organism evidence="3 4">
    <name type="scientific">Candidatus Terasakiella magnetica</name>
    <dbReference type="NCBI Taxonomy" id="1867952"/>
    <lineage>
        <taxon>Bacteria</taxon>
        <taxon>Pseudomonadati</taxon>
        <taxon>Pseudomonadota</taxon>
        <taxon>Alphaproteobacteria</taxon>
        <taxon>Rhodospirillales</taxon>
        <taxon>Terasakiellaceae</taxon>
        <taxon>Terasakiella</taxon>
    </lineage>
</organism>
<evidence type="ECO:0000313" key="3">
    <source>
        <dbReference type="EMBL" id="SCA55740.1"/>
    </source>
</evidence>
<keyword evidence="1" id="KW-0378">Hydrolase</keyword>
<dbReference type="InterPro" id="IPR000868">
    <property type="entry name" value="Isochorismatase-like_dom"/>
</dbReference>
<dbReference type="SUPFAM" id="SSF52499">
    <property type="entry name" value="Isochorismatase-like hydrolases"/>
    <property type="match status" value="1"/>
</dbReference>
<feature type="domain" description="Isochorismatase-like" evidence="2">
    <location>
        <begin position="7"/>
        <end position="178"/>
    </location>
</feature>
<dbReference type="STRING" id="1867952.MTBPR1_120046"/>
<dbReference type="GO" id="GO:0016787">
    <property type="term" value="F:hydrolase activity"/>
    <property type="evidence" value="ECO:0007669"/>
    <property type="project" value="UniProtKB-KW"/>
</dbReference>
<accession>A0A1C3REL9</accession>
<dbReference type="PANTHER" id="PTHR43540:SF1">
    <property type="entry name" value="ISOCHORISMATASE HYDROLASE"/>
    <property type="match status" value="1"/>
</dbReference>
<keyword evidence="4" id="KW-1185">Reference proteome</keyword>
<dbReference type="InterPro" id="IPR036380">
    <property type="entry name" value="Isochorismatase-like_sf"/>
</dbReference>
<dbReference type="InterPro" id="IPR050272">
    <property type="entry name" value="Isochorismatase-like_hydrls"/>
</dbReference>
<sequence>MDLDATTALVIVDVQQALNEPEMGELNNPEFTTRILDLLTLWRARHWPVFHVKHTSHEPTSPYFSLSPSCEFIEKSAPVAGEPVVGKEYGSAFLNTALGSMLRMDGCEKLVVCGAYTHNTVDATVRHAAGLKFDTYVVSDACSAASQVDMLGREWKGEDVHQLALSVLNGDYAQVVSMQDIFACI</sequence>
<evidence type="ECO:0000313" key="4">
    <source>
        <dbReference type="Proteomes" id="UP000231658"/>
    </source>
</evidence>
<dbReference type="RefSeq" id="WP_069186446.1">
    <property type="nucleotide sequence ID" value="NZ_FLYE01000004.1"/>
</dbReference>
<evidence type="ECO:0000256" key="1">
    <source>
        <dbReference type="ARBA" id="ARBA00022801"/>
    </source>
</evidence>
<protein>
    <submittedName>
        <fullName evidence="3">Nicotinamidase-like amidase</fullName>
    </submittedName>
</protein>
<evidence type="ECO:0000259" key="2">
    <source>
        <dbReference type="Pfam" id="PF00857"/>
    </source>
</evidence>
<dbReference type="Proteomes" id="UP000231658">
    <property type="component" value="Unassembled WGS sequence"/>
</dbReference>
<reference evidence="3 4" key="1">
    <citation type="submission" date="2016-07" db="EMBL/GenBank/DDBJ databases">
        <authorList>
            <person name="Lefevre C.T."/>
        </authorList>
    </citation>
    <scope>NUCLEOTIDE SEQUENCE [LARGE SCALE GENOMIC DNA]</scope>
    <source>
        <strain evidence="3">PR1</strain>
    </source>
</reference>
<dbReference type="PANTHER" id="PTHR43540">
    <property type="entry name" value="PEROXYUREIDOACRYLATE/UREIDOACRYLATE AMIDOHYDROLASE-RELATED"/>
    <property type="match status" value="1"/>
</dbReference>
<dbReference type="Gene3D" id="3.40.50.850">
    <property type="entry name" value="Isochorismatase-like"/>
    <property type="match status" value="1"/>
</dbReference>
<dbReference type="Pfam" id="PF00857">
    <property type="entry name" value="Isochorismatase"/>
    <property type="match status" value="1"/>
</dbReference>
<name>A0A1C3REL9_9PROT</name>
<proteinExistence type="predicted"/>
<gene>
    <name evidence="3" type="ORF">MTBPR1_120046</name>
</gene>
<dbReference type="AlphaFoldDB" id="A0A1C3REL9"/>
<dbReference type="EMBL" id="FLYE01000004">
    <property type="protein sequence ID" value="SCA55740.1"/>
    <property type="molecule type" value="Genomic_DNA"/>
</dbReference>
<dbReference type="OrthoDB" id="9807387at2"/>
<dbReference type="CDD" id="cd01014">
    <property type="entry name" value="nicotinamidase_related"/>
    <property type="match status" value="1"/>
</dbReference>